<evidence type="ECO:0008006" key="6">
    <source>
        <dbReference type="Google" id="ProtNLM"/>
    </source>
</evidence>
<evidence type="ECO:0000313" key="4">
    <source>
        <dbReference type="Proteomes" id="UP000053961"/>
    </source>
</evidence>
<protein>
    <recommendedName>
        <fullName evidence="6">Sjogrens syndrome scleroderma autoantigen 1</fullName>
    </recommendedName>
</protein>
<proteinExistence type="predicted"/>
<accession>A0A117MD15</accession>
<dbReference type="EMBL" id="LGFT01000033">
    <property type="protein sequence ID" value="KUK44145.1"/>
    <property type="molecule type" value="Genomic_DNA"/>
</dbReference>
<dbReference type="AlphaFoldDB" id="A0A117MD15"/>
<reference evidence="3" key="1">
    <citation type="journal article" date="2015" name="MBio">
        <title>Genome-resolved metagenomic analysis reveals roles for candidate phyla and other microbial community members in biogeochemical transformations in oil reservoirs.</title>
        <authorList>
            <person name="Hu P."/>
            <person name="Tom L."/>
            <person name="Singh A."/>
            <person name="Thomas B.C."/>
            <person name="Baker B.J."/>
            <person name="Piceno Y.M."/>
            <person name="Andersen G.L."/>
            <person name="Banfield J.F."/>
        </authorList>
    </citation>
    <scope>NUCLEOTIDE SEQUENCE [LARGE SCALE GENOMIC DNA]</scope>
    <source>
        <strain evidence="3">56_747</strain>
    </source>
</reference>
<feature type="region of interest" description="Disordered" evidence="1">
    <location>
        <begin position="60"/>
        <end position="112"/>
    </location>
</feature>
<feature type="compositionally biased region" description="Basic and acidic residues" evidence="1">
    <location>
        <begin position="84"/>
        <end position="112"/>
    </location>
</feature>
<gene>
    <name evidence="2" type="ORF">XD72_1469</name>
    <name evidence="3" type="ORF">XE07_0452</name>
</gene>
<reference evidence="4 5" key="2">
    <citation type="journal article" date="2015" name="MBio">
        <title>Genome-Resolved Metagenomic Analysis Reveals Roles for Candidate Phyla and Other Microbial Community Members in Biogeochemical Transformations in Oil Reservoirs.</title>
        <authorList>
            <person name="Hu P."/>
            <person name="Tom L."/>
            <person name="Singh A."/>
            <person name="Thomas B.C."/>
            <person name="Baker B.J."/>
            <person name="Piceno Y.M."/>
            <person name="Andersen G.L."/>
            <person name="Banfield J.F."/>
        </authorList>
    </citation>
    <scope>NUCLEOTIDE SEQUENCE [LARGE SCALE GENOMIC DNA]</scope>
    <source>
        <strain evidence="2">57_489</strain>
    </source>
</reference>
<evidence type="ECO:0000313" key="3">
    <source>
        <dbReference type="EMBL" id="KUK97297.1"/>
    </source>
</evidence>
<dbReference type="Pfam" id="PF06677">
    <property type="entry name" value="Auto_anti-p27"/>
    <property type="match status" value="1"/>
</dbReference>
<organism evidence="3 4">
    <name type="scientific">Methanothrix harundinacea</name>
    <dbReference type="NCBI Taxonomy" id="301375"/>
    <lineage>
        <taxon>Archaea</taxon>
        <taxon>Methanobacteriati</taxon>
        <taxon>Methanobacteriota</taxon>
        <taxon>Stenosarchaea group</taxon>
        <taxon>Methanomicrobia</taxon>
        <taxon>Methanotrichales</taxon>
        <taxon>Methanotrichaceae</taxon>
        <taxon>Methanothrix</taxon>
    </lineage>
</organism>
<evidence type="ECO:0000313" key="5">
    <source>
        <dbReference type="Proteomes" id="UP000057043"/>
    </source>
</evidence>
<evidence type="ECO:0000256" key="1">
    <source>
        <dbReference type="SAM" id="MobiDB-lite"/>
    </source>
</evidence>
<comment type="caution">
    <text evidence="3">The sequence shown here is derived from an EMBL/GenBank/DDBJ whole genome shotgun (WGS) entry which is preliminary data.</text>
</comment>
<name>A0A117MD15_9EURY</name>
<feature type="compositionally biased region" description="Polar residues" evidence="1">
    <location>
        <begin position="71"/>
        <end position="83"/>
    </location>
</feature>
<dbReference type="Proteomes" id="UP000053961">
    <property type="component" value="Unassembled WGS sequence"/>
</dbReference>
<evidence type="ECO:0000313" key="2">
    <source>
        <dbReference type="EMBL" id="KUK44145.1"/>
    </source>
</evidence>
<dbReference type="PATRIC" id="fig|301375.6.peg.369"/>
<dbReference type="Proteomes" id="UP000057043">
    <property type="component" value="Unassembled WGS sequence"/>
</dbReference>
<dbReference type="EMBL" id="LGHB01000003">
    <property type="protein sequence ID" value="KUK97297.1"/>
    <property type="molecule type" value="Genomic_DNA"/>
</dbReference>
<sequence length="194" mass="22017">MEEEEAIKRISRLLEMGGTMLANHHDCGAPLFRYKGEVVCPVCSFEEVGAAQVLPQEKNFAAESEARPPSISESETRPLSMSESETRALGESRLIPEAEKERGSAREFEVEKSFKATPSTYNREYGEAVHREAVSGKMGQRDQVDLAKEELMRAILQKIREISEKMRDEQDLGRLKIQLEYVKEALEVVERLQD</sequence>
<dbReference type="InterPro" id="IPR009563">
    <property type="entry name" value="SSSCA1"/>
</dbReference>